<evidence type="ECO:0000313" key="2">
    <source>
        <dbReference type="Proteomes" id="UP000293547"/>
    </source>
</evidence>
<dbReference type="EMBL" id="PDWZ02000005">
    <property type="protein sequence ID" value="KAB2105604.1"/>
    <property type="molecule type" value="Genomic_DNA"/>
</dbReference>
<comment type="caution">
    <text evidence="1">The sequence shown here is derived from an EMBL/GenBank/DDBJ whole genome shotgun (WGS) entry which is preliminary data.</text>
</comment>
<reference evidence="1 2" key="1">
    <citation type="journal article" date="2019" name="bioRxiv">
        <title>Genomics, evolutionary history and diagnostics of the Alternaria alternata species group including apple and Asian pear pathotypes.</title>
        <authorList>
            <person name="Armitage A.D."/>
            <person name="Cockerton H.M."/>
            <person name="Sreenivasaprasad S."/>
            <person name="Woodhall J.W."/>
            <person name="Lane C.R."/>
            <person name="Harrison R.J."/>
            <person name="Clarkson J.P."/>
        </authorList>
    </citation>
    <scope>NUCLEOTIDE SEQUENCE [LARGE SCALE GENOMIC DNA]</scope>
    <source>
        <strain evidence="1 2">FERA 650</strain>
    </source>
</reference>
<protein>
    <submittedName>
        <fullName evidence="1">Uncharacterized protein</fullName>
    </submittedName>
</protein>
<dbReference type="Proteomes" id="UP000293547">
    <property type="component" value="Unassembled WGS sequence"/>
</dbReference>
<proteinExistence type="predicted"/>
<organism evidence="1 2">
    <name type="scientific">Alternaria gaisen</name>
    <dbReference type="NCBI Taxonomy" id="167740"/>
    <lineage>
        <taxon>Eukaryota</taxon>
        <taxon>Fungi</taxon>
        <taxon>Dikarya</taxon>
        <taxon>Ascomycota</taxon>
        <taxon>Pezizomycotina</taxon>
        <taxon>Dothideomycetes</taxon>
        <taxon>Pleosporomycetidae</taxon>
        <taxon>Pleosporales</taxon>
        <taxon>Pleosporineae</taxon>
        <taxon>Pleosporaceae</taxon>
        <taxon>Alternaria</taxon>
        <taxon>Alternaria sect. Alternaria</taxon>
    </lineage>
</organism>
<accession>A0ACB6FMN8</accession>
<keyword evidence="2" id="KW-1185">Reference proteome</keyword>
<name>A0ACB6FMN8_9PLEO</name>
<sequence length="782" mass="88057">MVYFTQDSVPAARAALSVSEAGFWHDIRDGRPISQLKRPTFGFRVKQYFKSKSLLQSEFLPGMQGRVLHRKNLNIQPAGKYALTWYANILDQGPLVSVEVDDLWNAEGNQLRDYLHEDLIEIGTELYGNWKIDVCSIPRTQSNFTDKEQELFNNPNYQYLARGISTFLRKLAAKKPDCMPQDNYDRLGGVSGNKVPWITLKVLNDVEKAGLLSVLNNPEFTIKDIRANANLDCQTLAAKDKPGFYLRVYTKPIPGQSKGHGSFYVGQAKDLHNRFLGWDRPVQAHEDLIQDPTVSKEMLAICRVDMAFYQDHKYIVEQLFTSLFQTYKQAILGRTVNSGDVQTNYSMKNCADLDKIATASANDSGWAGAVRRISFWQDSFSTCEGLNYQSPIGEAPPFEPIGWLQNHKYVPDPDNPGKGKSILISNFTREKPKKMQIQVPGTKSASKSLSFIVWDLHSEKKNYALRMSRTLPKNFSSDGVEWPAENTFYNITFEVRLDWKPHPYSWARLPLIGPFKDWDRANSWAIVIEWVDKSGQNRQRYLHCERPYMTLAEDSDAAIQPYARGIEVIHWLFNERIPSGQQYEWLQVPPMAAVKVIKHDTVRQMITFEAGKAVTATAPIPCSSRAPDRIKADMEGRGEHGDFKLQNVGLTLDQARKATPGKWGSRTKCDCCMFFARSAGPGPCTVEDGNIVCESCLKIFGRPFCSWTLGIPSVSRRATDLGNSFGELAAQGDTVNALRRTALHGLEGSRDEAILAGDAQIISVVQDEDDELDAVKGEVHEV</sequence>
<evidence type="ECO:0000313" key="1">
    <source>
        <dbReference type="EMBL" id="KAB2105604.1"/>
    </source>
</evidence>
<gene>
    <name evidence="1" type="ORF">AG0111_0g5796</name>
</gene>